<proteinExistence type="predicted"/>
<gene>
    <name evidence="1" type="ORF">D9R14_05930</name>
</gene>
<protein>
    <submittedName>
        <fullName evidence="1">Phage tail protein</fullName>
    </submittedName>
</protein>
<reference evidence="1 2" key="1">
    <citation type="submission" date="2018-10" db="EMBL/GenBank/DDBJ databases">
        <title>Xanthobacter tagetidis genome sequencing and assembly.</title>
        <authorList>
            <person name="Maclea K.S."/>
            <person name="Goen A.E."/>
            <person name="Fatima S.A."/>
        </authorList>
    </citation>
    <scope>NUCLEOTIDE SEQUENCE [LARGE SCALE GENOMIC DNA]</scope>
    <source>
        <strain evidence="1 2">ATCC 700314</strain>
    </source>
</reference>
<dbReference type="RefSeq" id="WP_121622378.1">
    <property type="nucleotide sequence ID" value="NZ_JACIIW010000006.1"/>
</dbReference>
<evidence type="ECO:0000313" key="1">
    <source>
        <dbReference type="EMBL" id="RLP80585.1"/>
    </source>
</evidence>
<dbReference type="InterPro" id="IPR006498">
    <property type="entry name" value="Tail_tube"/>
</dbReference>
<evidence type="ECO:0000313" key="2">
    <source>
        <dbReference type="Proteomes" id="UP000269692"/>
    </source>
</evidence>
<organism evidence="1 2">
    <name type="scientific">Xanthobacter tagetidis</name>
    <dbReference type="NCBI Taxonomy" id="60216"/>
    <lineage>
        <taxon>Bacteria</taxon>
        <taxon>Pseudomonadati</taxon>
        <taxon>Pseudomonadota</taxon>
        <taxon>Alphaproteobacteria</taxon>
        <taxon>Hyphomicrobiales</taxon>
        <taxon>Xanthobacteraceae</taxon>
        <taxon>Xanthobacter</taxon>
    </lineage>
</organism>
<accession>A0A3L7AKR1</accession>
<comment type="caution">
    <text evidence="1">The sequence shown here is derived from an EMBL/GenBank/DDBJ whole genome shotgun (WGS) entry which is preliminary data.</text>
</comment>
<keyword evidence="2" id="KW-1185">Reference proteome</keyword>
<dbReference type="Proteomes" id="UP000269692">
    <property type="component" value="Unassembled WGS sequence"/>
</dbReference>
<sequence length="181" mass="20374">MARNTIYHWEGVNLYCGDHEPDKSKHLVIKNFKLEAFRETMVDHRAGGAMVATEFAVGIEKFGATFAFFGTDPDMVGLFGLGSIDRHIYTGYNAFRDLQSGKIIQRKLIIEARLGSIEEDQFEKGSAMGANYALNEIMHFEEWWEGRTEPLKEWDFFTGGWKVGGVDQAAAFNRALALPNG</sequence>
<dbReference type="AlphaFoldDB" id="A0A3L7AKR1"/>
<dbReference type="Pfam" id="PF04985">
    <property type="entry name" value="Phage_tube"/>
    <property type="match status" value="1"/>
</dbReference>
<dbReference type="EMBL" id="RCTF01000003">
    <property type="protein sequence ID" value="RLP80585.1"/>
    <property type="molecule type" value="Genomic_DNA"/>
</dbReference>
<name>A0A3L7AKR1_9HYPH</name>
<dbReference type="OrthoDB" id="7834326at2"/>